<evidence type="ECO:0000259" key="13">
    <source>
        <dbReference type="Pfam" id="PF23539"/>
    </source>
</evidence>
<feature type="transmembrane region" description="Helical" evidence="10">
    <location>
        <begin position="445"/>
        <end position="466"/>
    </location>
</feature>
<feature type="transmembrane region" description="Helical" evidence="10">
    <location>
        <begin position="419"/>
        <end position="438"/>
    </location>
</feature>
<feature type="transmembrane region" description="Helical" evidence="10">
    <location>
        <begin position="28"/>
        <end position="46"/>
    </location>
</feature>
<sequence>MRNWCLPLLLAAGQVALLWSGPFGTPGGPALLCVAAAVVLETIGASRRRTAPVRALACTLGALAVGGPAWPDGYLGLGPLVALYSVAVRCPVPVTLRAVAAAVGVEWVLAAVQEHRGPALVAETALALGGYLLCAGLGEARRQWLAGRLTAARRLAGAEHARRLAADQERRRLARELHDVSAHHLTSVVVTVDAARRLQDGRPDLAAEALAFAERTGAETLTALQRLVGLLRDTDSPDHRPMSGRIEELVAGFGRLGRPVTARVPGDLAGPSAEAIHGIVREALTNALRHAPGAAARVQVTRAAGLLRLTVENAPPRTAPQGTGRLGGGRGVAGMRERAAAAGGELTAGPTPEGGWRVSATLPDGAEPRRPDGPGRRRDVLREQRLADPALVSVAMILPLSFVLALTEDWSAAARRATLPALLVVCGLLVLHAVPLLWRRRAPWPVLLAVLATAWAGPAAVAAWHLPSSTAQFLPAGALVETLAVYAVAAYGRGPGRTWPAPVAAALGTAGAMTVASWADRSVGGEPTSAGGAVLLAFLLSVLLAPVFTAVWGAGLVVRRRRLRALAFDEFAFASSMWQADRAAEAERRRLAATLRDAVLEHTRALVGAARRGDLAEGAGTARAALAAMREMLHGLGDGGETGARLAPSPAVGDLEVLCRALRRGGRDVRLRGLPEAGRDLPPSVQVSVYRIVEAALGAGDPGPARVSLRRWRGTLRITVTGVRLAVAGPVAERLRVQAAAGEGRIVCEPAGTLRVVLPAGAVPAPVQEVSP</sequence>
<dbReference type="InterPro" id="IPR050482">
    <property type="entry name" value="Sensor_HK_TwoCompSys"/>
</dbReference>
<evidence type="ECO:0000259" key="12">
    <source>
        <dbReference type="Pfam" id="PF07730"/>
    </source>
</evidence>
<feature type="domain" description="Signal transduction histidine kinase subgroup 3 dimerisation and phosphoacceptor" evidence="12">
    <location>
        <begin position="169"/>
        <end position="235"/>
    </location>
</feature>
<dbReference type="PANTHER" id="PTHR24421:SF10">
    <property type="entry name" value="NITRATE_NITRITE SENSOR PROTEIN NARQ"/>
    <property type="match status" value="1"/>
</dbReference>
<organism evidence="14 15">
    <name type="scientific">Streptomyces capoamus</name>
    <dbReference type="NCBI Taxonomy" id="68183"/>
    <lineage>
        <taxon>Bacteria</taxon>
        <taxon>Bacillati</taxon>
        <taxon>Actinomycetota</taxon>
        <taxon>Actinomycetes</taxon>
        <taxon>Kitasatosporales</taxon>
        <taxon>Streptomycetaceae</taxon>
        <taxon>Streptomyces</taxon>
    </lineage>
</organism>
<evidence type="ECO:0000256" key="8">
    <source>
        <dbReference type="ARBA" id="ARBA00023012"/>
    </source>
</evidence>
<evidence type="ECO:0000313" key="14">
    <source>
        <dbReference type="EMBL" id="GHG61403.1"/>
    </source>
</evidence>
<dbReference type="CDD" id="cd16917">
    <property type="entry name" value="HATPase_UhpB-NarQ-NarX-like"/>
    <property type="match status" value="1"/>
</dbReference>
<keyword evidence="15" id="KW-1185">Reference proteome</keyword>
<feature type="domain" description="Histidine kinase/HSP90-like ATPase" evidence="11">
    <location>
        <begin position="274"/>
        <end position="364"/>
    </location>
</feature>
<evidence type="ECO:0000256" key="6">
    <source>
        <dbReference type="ARBA" id="ARBA00022777"/>
    </source>
</evidence>
<dbReference type="InterPro" id="IPR036890">
    <property type="entry name" value="HATPase_C_sf"/>
</dbReference>
<dbReference type="GO" id="GO:0046983">
    <property type="term" value="F:protein dimerization activity"/>
    <property type="evidence" value="ECO:0007669"/>
    <property type="project" value="InterPro"/>
</dbReference>
<gene>
    <name evidence="14" type="ORF">GCM10018980_50440</name>
</gene>
<dbReference type="Pfam" id="PF23539">
    <property type="entry name" value="DUF7134"/>
    <property type="match status" value="1"/>
</dbReference>
<accession>A0A919EZI5</accession>
<feature type="compositionally biased region" description="Basic and acidic residues" evidence="9">
    <location>
        <begin position="366"/>
        <end position="379"/>
    </location>
</feature>
<evidence type="ECO:0000256" key="7">
    <source>
        <dbReference type="ARBA" id="ARBA00022840"/>
    </source>
</evidence>
<comment type="catalytic activity">
    <reaction evidence="1">
        <text>ATP + protein L-histidine = ADP + protein N-phospho-L-histidine.</text>
        <dbReference type="EC" id="2.7.13.3"/>
    </reaction>
</comment>
<feature type="transmembrane region" description="Helical" evidence="10">
    <location>
        <begin position="386"/>
        <end position="407"/>
    </location>
</feature>
<dbReference type="Pfam" id="PF02518">
    <property type="entry name" value="HATPase_c"/>
    <property type="match status" value="1"/>
</dbReference>
<dbReference type="AlphaFoldDB" id="A0A919EZI5"/>
<keyword evidence="8" id="KW-0902">Two-component regulatory system</keyword>
<dbReference type="Pfam" id="PF07730">
    <property type="entry name" value="HisKA_3"/>
    <property type="match status" value="1"/>
</dbReference>
<dbReference type="EMBL" id="BNBF01000017">
    <property type="protein sequence ID" value="GHG61403.1"/>
    <property type="molecule type" value="Genomic_DNA"/>
</dbReference>
<dbReference type="Gene3D" id="3.30.565.10">
    <property type="entry name" value="Histidine kinase-like ATPase, C-terminal domain"/>
    <property type="match status" value="1"/>
</dbReference>
<keyword evidence="4" id="KW-0808">Transferase</keyword>
<feature type="domain" description="DUF7134" evidence="13">
    <location>
        <begin position="387"/>
        <end position="562"/>
    </location>
</feature>
<dbReference type="EC" id="2.7.13.3" evidence="2"/>
<feature type="region of interest" description="Disordered" evidence="9">
    <location>
        <begin position="345"/>
        <end position="379"/>
    </location>
</feature>
<comment type="caution">
    <text evidence="14">The sequence shown here is derived from an EMBL/GenBank/DDBJ whole genome shotgun (WGS) entry which is preliminary data.</text>
</comment>
<dbReference type="InterPro" id="IPR003594">
    <property type="entry name" value="HATPase_dom"/>
</dbReference>
<evidence type="ECO:0000256" key="2">
    <source>
        <dbReference type="ARBA" id="ARBA00012438"/>
    </source>
</evidence>
<evidence type="ECO:0000256" key="10">
    <source>
        <dbReference type="SAM" id="Phobius"/>
    </source>
</evidence>
<reference evidence="15" key="1">
    <citation type="journal article" date="2019" name="Int. J. Syst. Evol. Microbiol.">
        <title>The Global Catalogue of Microorganisms (GCM) 10K type strain sequencing project: providing services to taxonomists for standard genome sequencing and annotation.</title>
        <authorList>
            <consortium name="The Broad Institute Genomics Platform"/>
            <consortium name="The Broad Institute Genome Sequencing Center for Infectious Disease"/>
            <person name="Wu L."/>
            <person name="Ma J."/>
        </authorList>
    </citation>
    <scope>NUCLEOTIDE SEQUENCE [LARGE SCALE GENOMIC DNA]</scope>
    <source>
        <strain evidence="15">JCM 4253</strain>
    </source>
</reference>
<name>A0A919EZI5_9ACTN</name>
<dbReference type="GO" id="GO:0016020">
    <property type="term" value="C:membrane"/>
    <property type="evidence" value="ECO:0007669"/>
    <property type="project" value="InterPro"/>
</dbReference>
<evidence type="ECO:0000256" key="9">
    <source>
        <dbReference type="SAM" id="MobiDB-lite"/>
    </source>
</evidence>
<proteinExistence type="predicted"/>
<dbReference type="InterPro" id="IPR011712">
    <property type="entry name" value="Sig_transdc_His_kin_sub3_dim/P"/>
</dbReference>
<protein>
    <recommendedName>
        <fullName evidence="2">histidine kinase</fullName>
        <ecNumber evidence="2">2.7.13.3</ecNumber>
    </recommendedName>
</protein>
<dbReference type="PANTHER" id="PTHR24421">
    <property type="entry name" value="NITRATE/NITRITE SENSOR PROTEIN NARX-RELATED"/>
    <property type="match status" value="1"/>
</dbReference>
<dbReference type="InterPro" id="IPR055558">
    <property type="entry name" value="DUF7134"/>
</dbReference>
<evidence type="ECO:0000256" key="1">
    <source>
        <dbReference type="ARBA" id="ARBA00000085"/>
    </source>
</evidence>
<evidence type="ECO:0000256" key="4">
    <source>
        <dbReference type="ARBA" id="ARBA00022679"/>
    </source>
</evidence>
<dbReference type="GO" id="GO:0000155">
    <property type="term" value="F:phosphorelay sensor kinase activity"/>
    <property type="evidence" value="ECO:0007669"/>
    <property type="project" value="InterPro"/>
</dbReference>
<dbReference type="Gene3D" id="1.20.5.1930">
    <property type="match status" value="1"/>
</dbReference>
<keyword evidence="6" id="KW-0418">Kinase</keyword>
<feature type="transmembrane region" description="Helical" evidence="10">
    <location>
        <begin position="472"/>
        <end position="492"/>
    </location>
</feature>
<keyword evidence="7" id="KW-0067">ATP-binding</keyword>
<feature type="transmembrane region" description="Helical" evidence="10">
    <location>
        <begin position="531"/>
        <end position="558"/>
    </location>
</feature>
<evidence type="ECO:0000313" key="15">
    <source>
        <dbReference type="Proteomes" id="UP000619355"/>
    </source>
</evidence>
<dbReference type="SUPFAM" id="SSF55874">
    <property type="entry name" value="ATPase domain of HSP90 chaperone/DNA topoisomerase II/histidine kinase"/>
    <property type="match status" value="1"/>
</dbReference>
<evidence type="ECO:0000256" key="5">
    <source>
        <dbReference type="ARBA" id="ARBA00022741"/>
    </source>
</evidence>
<keyword evidence="10" id="KW-1133">Transmembrane helix</keyword>
<evidence type="ECO:0000259" key="11">
    <source>
        <dbReference type="Pfam" id="PF02518"/>
    </source>
</evidence>
<keyword evidence="3" id="KW-0597">Phosphoprotein</keyword>
<dbReference type="Proteomes" id="UP000619355">
    <property type="component" value="Unassembled WGS sequence"/>
</dbReference>
<keyword evidence="10" id="KW-0812">Transmembrane</keyword>
<keyword evidence="10" id="KW-0472">Membrane</keyword>
<evidence type="ECO:0000256" key="3">
    <source>
        <dbReference type="ARBA" id="ARBA00022553"/>
    </source>
</evidence>
<keyword evidence="5" id="KW-0547">Nucleotide-binding</keyword>
<feature type="transmembrane region" description="Helical" evidence="10">
    <location>
        <begin position="499"/>
        <end position="519"/>
    </location>
</feature>